<evidence type="ECO:0000313" key="4">
    <source>
        <dbReference type="Proteomes" id="UP000032483"/>
    </source>
</evidence>
<comment type="cofactor">
    <cofactor evidence="1">
        <name>Zn(2+)</name>
        <dbReference type="ChEBI" id="CHEBI:29105"/>
    </cofactor>
</comment>
<dbReference type="GeneID" id="42856955"/>
<accession>A0A0D8J1W4</accession>
<dbReference type="GO" id="GO:0016812">
    <property type="term" value="F:hydrolase activity, acting on carbon-nitrogen (but not peptide) bonds, in cyclic amides"/>
    <property type="evidence" value="ECO:0007669"/>
    <property type="project" value="TreeGrafter"/>
</dbReference>
<dbReference type="Pfam" id="PF01979">
    <property type="entry name" value="Amidohydro_1"/>
    <property type="match status" value="1"/>
</dbReference>
<dbReference type="PATRIC" id="fig|1550024.3.peg.2323"/>
<gene>
    <name evidence="3" type="ORF">TQ39_10210</name>
</gene>
<dbReference type="InterPro" id="IPR011059">
    <property type="entry name" value="Metal-dep_hydrolase_composite"/>
</dbReference>
<dbReference type="InterPro" id="IPR050378">
    <property type="entry name" value="Metallo-dep_Hydrolases_sf"/>
</dbReference>
<evidence type="ECO:0000313" key="3">
    <source>
        <dbReference type="EMBL" id="KJF39758.1"/>
    </source>
</evidence>
<evidence type="ECO:0000256" key="1">
    <source>
        <dbReference type="ARBA" id="ARBA00001947"/>
    </source>
</evidence>
<dbReference type="PANTHER" id="PTHR11647:SF1">
    <property type="entry name" value="COLLAPSIN RESPONSE MEDIATOR PROTEIN"/>
    <property type="match status" value="1"/>
</dbReference>
<organism evidence="3 4">
    <name type="scientific">Ruthenibacterium lactatiformans</name>
    <dbReference type="NCBI Taxonomy" id="1550024"/>
    <lineage>
        <taxon>Bacteria</taxon>
        <taxon>Bacillati</taxon>
        <taxon>Bacillota</taxon>
        <taxon>Clostridia</taxon>
        <taxon>Eubacteriales</taxon>
        <taxon>Oscillospiraceae</taxon>
        <taxon>Ruthenibacterium</taxon>
    </lineage>
</organism>
<comment type="caution">
    <text evidence="3">The sequence shown here is derived from an EMBL/GenBank/DDBJ whole genome shotgun (WGS) entry which is preliminary data.</text>
</comment>
<protein>
    <recommendedName>
        <fullName evidence="2">Amidohydrolase-related domain-containing protein</fullName>
    </recommendedName>
</protein>
<keyword evidence="4" id="KW-1185">Reference proteome</keyword>
<dbReference type="InterPro" id="IPR006680">
    <property type="entry name" value="Amidohydro-rel"/>
</dbReference>
<dbReference type="EMBL" id="JXXK01000013">
    <property type="protein sequence ID" value="KJF39758.1"/>
    <property type="molecule type" value="Genomic_DNA"/>
</dbReference>
<dbReference type="SUPFAM" id="SSF51556">
    <property type="entry name" value="Metallo-dependent hydrolases"/>
    <property type="match status" value="1"/>
</dbReference>
<dbReference type="SUPFAM" id="SSF51338">
    <property type="entry name" value="Composite domain of metallo-dependent hydrolases"/>
    <property type="match status" value="1"/>
</dbReference>
<dbReference type="Proteomes" id="UP000032483">
    <property type="component" value="Unassembled WGS sequence"/>
</dbReference>
<dbReference type="InterPro" id="IPR032466">
    <property type="entry name" value="Metal_Hydrolase"/>
</dbReference>
<reference evidence="3" key="1">
    <citation type="submission" date="2015-02" db="EMBL/GenBank/DDBJ databases">
        <title>A novel member of the family Ruminococcaceae isolated from human feces.</title>
        <authorList>
            <person name="Shkoporov A.N."/>
            <person name="Chaplin A.V."/>
            <person name="Motuzova O.V."/>
            <person name="Kafarskaia L.I."/>
            <person name="Khokhlova E.V."/>
            <person name="Efimov B.A."/>
        </authorList>
    </citation>
    <scope>NUCLEOTIDE SEQUENCE [LARGE SCALE GENOMIC DNA]</scope>
    <source>
        <strain evidence="3">585-1</strain>
    </source>
</reference>
<dbReference type="RefSeq" id="WP_050005451.1">
    <property type="nucleotide sequence ID" value="NZ_CAOJUJ010000016.1"/>
</dbReference>
<dbReference type="AlphaFoldDB" id="A0A0D8J1W4"/>
<dbReference type="Gene3D" id="3.20.20.140">
    <property type="entry name" value="Metal-dependent hydrolases"/>
    <property type="match status" value="1"/>
</dbReference>
<name>A0A0D8J1W4_9FIRM</name>
<sequence length="450" mass="48675">MVDVVFTGGRVVDVRTCTSRIANVAVEHGKIVDISAHELPAKRVVDAAGLVVAPGFIDVHGHLDGHAYAGQLSAMQGITTTVGGNCGLSPLDLEGWFAGQARTGYVINQAELVGHSFSMRRAVGIEDVNARASAAQTDAMVRIADRALRAGAAGVSLGLDYAPGSGLAEIDAMAAIAAEYGRCLPVHTRLFTQNDLYSLYEMLAAAKRSGGRLLLSHFVYQYSGFGTLRPALDVVDAARAKGMDVWMDSGMYTDWATYAGTATFDEQTIKDNSLRFGDMVAATGKYTGTRLNRELYELLRHKYPDESIICYSGEPYEIYEALQKPYAMMSTDAGAYAPGEGHPQIAGSYPRFLRKMVREKRLLGLEEAVYKCTLLPAQTYHIPGKGVLEPGYDADLVLFDRDAVRDNAKMPDKGEPDAPPDGIPYVMVNGVFAVDDGVFQNTRSGCVIRY</sequence>
<evidence type="ECO:0000259" key="2">
    <source>
        <dbReference type="Pfam" id="PF01979"/>
    </source>
</evidence>
<feature type="domain" description="Amidohydrolase-related" evidence="2">
    <location>
        <begin position="51"/>
        <end position="417"/>
    </location>
</feature>
<proteinExistence type="predicted"/>
<dbReference type="GO" id="GO:0005829">
    <property type="term" value="C:cytosol"/>
    <property type="evidence" value="ECO:0007669"/>
    <property type="project" value="TreeGrafter"/>
</dbReference>
<dbReference type="PANTHER" id="PTHR11647">
    <property type="entry name" value="HYDRANTOINASE/DIHYDROPYRIMIDINASE FAMILY MEMBER"/>
    <property type="match status" value="1"/>
</dbReference>